<gene>
    <name evidence="2" type="ORF">PHA8399_02742</name>
</gene>
<dbReference type="Gene3D" id="1.10.260.40">
    <property type="entry name" value="lambda repressor-like DNA-binding domains"/>
    <property type="match status" value="1"/>
</dbReference>
<evidence type="ECO:0000313" key="3">
    <source>
        <dbReference type="Proteomes" id="UP000051326"/>
    </source>
</evidence>
<dbReference type="RefSeq" id="WP_058286679.1">
    <property type="nucleotide sequence ID" value="NZ_CYSR01000029.1"/>
</dbReference>
<dbReference type="GO" id="GO:0003677">
    <property type="term" value="F:DNA binding"/>
    <property type="evidence" value="ECO:0007669"/>
    <property type="project" value="InterPro"/>
</dbReference>
<sequence>MSGNFSENLRSLCAEHGSIAQICREIGLNRQQFNRYLSGSSLPSAHNLRRIARYFAIPESQLFAASADFEARLAEAAGPVPHSPGEEFLAPFRGQQRNLKRYLGFYHAYFHTPSWGEGIFCALARFIEKDGLILSRSLEVAHDPEQSIRQISRYRGLVAMRGNRLFITEHERAHEGSVAQTILFSAHRQQLKYLRGMTMGLAWRPFPRPYAARTIWKRLDERVSAREAIAACGVYPVRSPRIDPTVRNYLETPDKEDLPDLSGSVLL</sequence>
<dbReference type="SMART" id="SM00530">
    <property type="entry name" value="HTH_XRE"/>
    <property type="match status" value="1"/>
</dbReference>
<dbReference type="PROSITE" id="PS50943">
    <property type="entry name" value="HTH_CROC1"/>
    <property type="match status" value="1"/>
</dbReference>
<name>A0A0N7M4U5_9RHOB</name>
<dbReference type="CDD" id="cd00093">
    <property type="entry name" value="HTH_XRE"/>
    <property type="match status" value="1"/>
</dbReference>
<dbReference type="AlphaFoldDB" id="A0A0N7M4U5"/>
<dbReference type="EMBL" id="CYSR01000029">
    <property type="protein sequence ID" value="CUI00610.1"/>
    <property type="molecule type" value="Genomic_DNA"/>
</dbReference>
<evidence type="ECO:0000313" key="2">
    <source>
        <dbReference type="EMBL" id="CUI00610.1"/>
    </source>
</evidence>
<proteinExistence type="predicted"/>
<accession>A0A0N7M4U5</accession>
<reference evidence="2 3" key="1">
    <citation type="submission" date="2015-09" db="EMBL/GenBank/DDBJ databases">
        <authorList>
            <consortium name="Swine Surveillance"/>
        </authorList>
    </citation>
    <scope>NUCLEOTIDE SEQUENCE [LARGE SCALE GENOMIC DNA]</scope>
    <source>
        <strain evidence="2 3">CECT 8399</strain>
    </source>
</reference>
<dbReference type="InterPro" id="IPR001387">
    <property type="entry name" value="Cro/C1-type_HTH"/>
</dbReference>
<dbReference type="InterPro" id="IPR010982">
    <property type="entry name" value="Lambda_DNA-bd_dom_sf"/>
</dbReference>
<evidence type="ECO:0000259" key="1">
    <source>
        <dbReference type="PROSITE" id="PS50943"/>
    </source>
</evidence>
<feature type="domain" description="HTH cro/C1-type" evidence="1">
    <location>
        <begin position="9"/>
        <end position="62"/>
    </location>
</feature>
<dbReference type="Proteomes" id="UP000051326">
    <property type="component" value="Unassembled WGS sequence"/>
</dbReference>
<dbReference type="SUPFAM" id="SSF47413">
    <property type="entry name" value="lambda repressor-like DNA-binding domains"/>
    <property type="match status" value="1"/>
</dbReference>
<organism evidence="2 3">
    <name type="scientific">Leisingera aquaemixtae</name>
    <dbReference type="NCBI Taxonomy" id="1396826"/>
    <lineage>
        <taxon>Bacteria</taxon>
        <taxon>Pseudomonadati</taxon>
        <taxon>Pseudomonadota</taxon>
        <taxon>Alphaproteobacteria</taxon>
        <taxon>Rhodobacterales</taxon>
        <taxon>Roseobacteraceae</taxon>
        <taxon>Leisingera</taxon>
    </lineage>
</organism>
<protein>
    <submittedName>
        <fullName evidence="2">Helix-turn-helix domain protein</fullName>
    </submittedName>
</protein>
<dbReference type="STRING" id="1396826.PHA8399_02742"/>